<feature type="transmembrane region" description="Helical" evidence="7">
    <location>
        <begin position="79"/>
        <end position="101"/>
    </location>
</feature>
<keyword evidence="3 8" id="KW-0808">Transferase</keyword>
<reference evidence="8 9" key="1">
    <citation type="submission" date="2018-12" db="EMBL/GenBank/DDBJ databases">
        <title>The complete genome of the methanogenic archaea of the candidate phylum Verstraetearchaeota, obtained from the metagenome of underground thermal water.</title>
        <authorList>
            <person name="Kadnikov V.V."/>
            <person name="Mardanov A.V."/>
            <person name="Beletsky A.V."/>
            <person name="Karnachuk O.V."/>
            <person name="Ravin N.V."/>
        </authorList>
    </citation>
    <scope>NUCLEOTIDE SEQUENCE [LARGE SCALE GENOMIC DNA]</scope>
    <source>
        <strain evidence="8">Ch88</strain>
    </source>
</reference>
<evidence type="ECO:0000256" key="6">
    <source>
        <dbReference type="ARBA" id="ARBA00023136"/>
    </source>
</evidence>
<feature type="transmembrane region" description="Helical" evidence="7">
    <location>
        <begin position="6"/>
        <end position="24"/>
    </location>
</feature>
<dbReference type="GO" id="GO:0044038">
    <property type="term" value="P:cell wall macromolecule biosynthetic process"/>
    <property type="evidence" value="ECO:0007669"/>
    <property type="project" value="TreeGrafter"/>
</dbReference>
<organism evidence="8 9">
    <name type="scientific">Methanosuratincola subterraneus</name>
    <dbReference type="NCBI Taxonomy" id="2593994"/>
    <lineage>
        <taxon>Archaea</taxon>
        <taxon>Thermoproteota</taxon>
        <taxon>Methanosuratincolia</taxon>
        <taxon>Candidatus Methanomethylicales</taxon>
        <taxon>Candidatus Methanomethylicaceae</taxon>
        <taxon>Candidatus Methanosuratincola (ex Vanwonterghem et al. 2016)</taxon>
    </lineage>
</organism>
<gene>
    <name evidence="8" type="ORF">Metus_1636</name>
</gene>
<dbReference type="AlphaFoldDB" id="A0A3S3TR23"/>
<dbReference type="GO" id="GO:0071555">
    <property type="term" value="P:cell wall organization"/>
    <property type="evidence" value="ECO:0007669"/>
    <property type="project" value="TreeGrafter"/>
</dbReference>
<name>A0A3S3TR23_METS7</name>
<dbReference type="Proteomes" id="UP000288215">
    <property type="component" value="Unassembled WGS sequence"/>
</dbReference>
<sequence>MNPLLLVSIAISFAATFILTKRWIPVAKRAGLVGKDMNKPDKPDVAEMGGVAVLGGILGGMLFYIGLNTFLFNNVSFNLDLFAVMGTVLIIAVVGLIDDLLGWKLGLSQLQKPLLTIPAALPMMVINAGHSSVDLPLFGAMDLGLLYPLMVVPIGIVGASNGFNIIAGYNGLEAGMGLIIISSIGFVSYLTGTSHVAMICAIAAAALVAFLIFNWHPAKIFPGNVFTYMVGSIVACTSILANVEKLALMLFMLYFLDFFLKARSRMKAEAFGEVDSKGCLKKPYSKYYAFPHVVIDLVVKLKGKASEKDVVLFILSLEGLLALIGMFFYL</sequence>
<dbReference type="GO" id="GO:0016780">
    <property type="term" value="F:phosphotransferase activity, for other substituted phosphate groups"/>
    <property type="evidence" value="ECO:0007669"/>
    <property type="project" value="InterPro"/>
</dbReference>
<dbReference type="GO" id="GO:0005886">
    <property type="term" value="C:plasma membrane"/>
    <property type="evidence" value="ECO:0007669"/>
    <property type="project" value="UniProtKB-SubCell"/>
</dbReference>
<evidence type="ECO:0000256" key="2">
    <source>
        <dbReference type="ARBA" id="ARBA00022475"/>
    </source>
</evidence>
<dbReference type="Pfam" id="PF00953">
    <property type="entry name" value="Glycos_transf_4"/>
    <property type="match status" value="1"/>
</dbReference>
<evidence type="ECO:0000256" key="3">
    <source>
        <dbReference type="ARBA" id="ARBA00022679"/>
    </source>
</evidence>
<comment type="caution">
    <text evidence="8">The sequence shown here is derived from an EMBL/GenBank/DDBJ whole genome shotgun (WGS) entry which is preliminary data.</text>
</comment>
<proteinExistence type="predicted"/>
<dbReference type="InterPro" id="IPR000715">
    <property type="entry name" value="Glycosyl_transferase_4"/>
</dbReference>
<feature type="transmembrane region" description="Helical" evidence="7">
    <location>
        <begin position="310"/>
        <end position="329"/>
    </location>
</feature>
<feature type="transmembrane region" description="Helical" evidence="7">
    <location>
        <begin position="196"/>
        <end position="213"/>
    </location>
</feature>
<keyword evidence="4 7" id="KW-0812">Transmembrane</keyword>
<evidence type="ECO:0000313" key="8">
    <source>
        <dbReference type="EMBL" id="RWX72777.1"/>
    </source>
</evidence>
<evidence type="ECO:0000256" key="1">
    <source>
        <dbReference type="ARBA" id="ARBA00004651"/>
    </source>
</evidence>
<keyword evidence="2" id="KW-1003">Cell membrane</keyword>
<evidence type="ECO:0000256" key="7">
    <source>
        <dbReference type="SAM" id="Phobius"/>
    </source>
</evidence>
<feature type="transmembrane region" description="Helical" evidence="7">
    <location>
        <begin position="220"/>
        <end position="240"/>
    </location>
</feature>
<protein>
    <submittedName>
        <fullName evidence="8">Undecaprenyl-phosphate alpha-N-acetylglucosaminyl 1-phosphate transferase</fullName>
    </submittedName>
</protein>
<feature type="transmembrane region" description="Helical" evidence="7">
    <location>
        <begin position="174"/>
        <end position="190"/>
    </location>
</feature>
<feature type="transmembrane region" description="Helical" evidence="7">
    <location>
        <begin position="45"/>
        <end position="67"/>
    </location>
</feature>
<feature type="transmembrane region" description="Helical" evidence="7">
    <location>
        <begin position="246"/>
        <end position="262"/>
    </location>
</feature>
<keyword evidence="6 7" id="KW-0472">Membrane</keyword>
<evidence type="ECO:0000256" key="5">
    <source>
        <dbReference type="ARBA" id="ARBA00022989"/>
    </source>
</evidence>
<dbReference type="PANTHER" id="PTHR22926:SF3">
    <property type="entry name" value="UNDECAPRENYL-PHOSPHATE ALPHA-N-ACETYLGLUCOSAMINYL 1-PHOSPHATE TRANSFERASE"/>
    <property type="match status" value="1"/>
</dbReference>
<evidence type="ECO:0000256" key="4">
    <source>
        <dbReference type="ARBA" id="ARBA00022692"/>
    </source>
</evidence>
<dbReference type="PANTHER" id="PTHR22926">
    <property type="entry name" value="PHOSPHO-N-ACETYLMURAMOYL-PENTAPEPTIDE-TRANSFERASE"/>
    <property type="match status" value="1"/>
</dbReference>
<dbReference type="EMBL" id="RXGA01000004">
    <property type="protein sequence ID" value="RWX72777.1"/>
    <property type="molecule type" value="Genomic_DNA"/>
</dbReference>
<comment type="subcellular location">
    <subcellularLocation>
        <location evidence="1">Cell membrane</location>
        <topology evidence="1">Multi-pass membrane protein</topology>
    </subcellularLocation>
</comment>
<evidence type="ECO:0000313" key="9">
    <source>
        <dbReference type="Proteomes" id="UP000288215"/>
    </source>
</evidence>
<keyword evidence="5 7" id="KW-1133">Transmembrane helix</keyword>
<accession>A0A3S3TR23</accession>
<dbReference type="CDD" id="cd06856">
    <property type="entry name" value="GT_GPT_archaea"/>
    <property type="match status" value="1"/>
</dbReference>
<feature type="transmembrane region" description="Helical" evidence="7">
    <location>
        <begin position="145"/>
        <end position="167"/>
    </location>
</feature>